<reference evidence="1 2" key="1">
    <citation type="submission" date="2015-03" db="EMBL/GenBank/DDBJ databases">
        <title>The complete genome sequence of Mocis sp. granulovirus.</title>
        <authorList>
            <person name="Ardisson-Araujo D.M.P."/>
            <person name="Melo F.L."/>
            <person name="Sosa-Gomez D.R."/>
            <person name="Ribeiro B.M."/>
        </authorList>
    </citation>
    <scope>NUCLEOTIDE SEQUENCE [LARGE SCALE GENOMIC DNA]</scope>
    <source>
        <strain evidence="1">Southern Brazil</strain>
    </source>
</reference>
<dbReference type="Proteomes" id="UP000202962">
    <property type="component" value="Segment"/>
</dbReference>
<dbReference type="EMBL" id="KR011718">
    <property type="protein sequence ID" value="AKR17506.1"/>
    <property type="molecule type" value="Genomic_DNA"/>
</dbReference>
<protein>
    <submittedName>
        <fullName evidence="1">Uncharacterized protein</fullName>
    </submittedName>
</protein>
<dbReference type="KEGG" id="vg:27429679"/>
<accession>A0A162GWR8</accession>
<dbReference type="OrthoDB" id="27887at10239"/>
<proteinExistence type="predicted"/>
<organism evidence="1 2">
    <name type="scientific">Mocis latipes granulovirus</name>
    <dbReference type="NCBI Taxonomy" id="2072024"/>
    <lineage>
        <taxon>Viruses</taxon>
        <taxon>Viruses incertae sedis</taxon>
        <taxon>Naldaviricetes</taxon>
        <taxon>Lefavirales</taxon>
        <taxon>Baculoviridae</taxon>
        <taxon>Betabaculovirus</taxon>
        <taxon>Betabaculovirus molatipedis</taxon>
    </lineage>
</organism>
<sequence length="99" mass="11438">MSYKDLYQEIIRTQQDIAVTYQRLVAVENELKRNINDKNNLLPVGVAAKLDNLQNKVDYLLKQLIVNEPTEDKQTIVEEHELPSDEVDSTENLTQIVIN</sequence>
<name>A0A162GWR8_9BBAC</name>
<dbReference type="GeneID" id="27429679"/>
<evidence type="ECO:0000313" key="1">
    <source>
        <dbReference type="EMBL" id="AKR17506.1"/>
    </source>
</evidence>
<evidence type="ECO:0000313" key="2">
    <source>
        <dbReference type="Proteomes" id="UP000202962"/>
    </source>
</evidence>
<keyword evidence="2" id="KW-1185">Reference proteome</keyword>
<dbReference type="RefSeq" id="YP_009249899.1">
    <property type="nucleotide sequence ID" value="NC_029996.1"/>
</dbReference>